<evidence type="ECO:0000256" key="1">
    <source>
        <dbReference type="SAM" id="Phobius"/>
    </source>
</evidence>
<feature type="signal peptide" evidence="2">
    <location>
        <begin position="1"/>
        <end position="19"/>
    </location>
</feature>
<keyword evidence="1" id="KW-0812">Transmembrane</keyword>
<keyword evidence="1" id="KW-1133">Transmembrane helix</keyword>
<name>A0A1I7TL51_9PELO</name>
<evidence type="ECO:0000313" key="4">
    <source>
        <dbReference type="WBParaSite" id="Csp11.Scaffold628.g6994.t1"/>
    </source>
</evidence>
<dbReference type="STRING" id="1561998.A0A1I7TL51"/>
<dbReference type="WBParaSite" id="Csp11.Scaffold628.g6994.t1">
    <property type="protein sequence ID" value="Csp11.Scaffold628.g6994.t1"/>
    <property type="gene ID" value="Csp11.Scaffold628.g6994"/>
</dbReference>
<keyword evidence="1" id="KW-0472">Membrane</keyword>
<accession>A0A1I7TL51</accession>
<evidence type="ECO:0000256" key="2">
    <source>
        <dbReference type="SAM" id="SignalP"/>
    </source>
</evidence>
<proteinExistence type="predicted"/>
<keyword evidence="3" id="KW-1185">Reference proteome</keyword>
<dbReference type="eggNOG" id="KOG3781">
    <property type="taxonomic scope" value="Eukaryota"/>
</dbReference>
<protein>
    <submittedName>
        <fullName evidence="4">Peptidase S72 domain-containing protein</fullName>
    </submittedName>
</protein>
<sequence>MNLLYCLSAVVLFCGFSSCYEYNPYERPWNEQIISNDEPTEEALPDLSEAINCTSGQICEIAVSSIKKASTLPSIVPVRVVTLSGDLELSLSTDQTLLTGLPMKTGLSKVMMLYTMNGQRTEILFMVLVSRSSQRNHQFEIVLKQPDRFKDLQGVDFLKTFAKALDGPYTSLAMKQYRNKTLVLLIHNTSLSSTECQGDAILDMKDKMVSSNGKIKEEFVRRLGSKYQIKTIQLETYDSCLEFFYNYNSFSGRIIKDAIYAGIIIVSVIVIIAMIYGTVVFYIRKPRKVRRITFTPITVQPQSVDDVP</sequence>
<feature type="transmembrane region" description="Helical" evidence="1">
    <location>
        <begin position="258"/>
        <end position="283"/>
    </location>
</feature>
<keyword evidence="2" id="KW-0732">Signal</keyword>
<evidence type="ECO:0000313" key="3">
    <source>
        <dbReference type="Proteomes" id="UP000095282"/>
    </source>
</evidence>
<dbReference type="AlphaFoldDB" id="A0A1I7TL51"/>
<dbReference type="Proteomes" id="UP000095282">
    <property type="component" value="Unplaced"/>
</dbReference>
<feature type="chain" id="PRO_5009307648" evidence="2">
    <location>
        <begin position="20"/>
        <end position="308"/>
    </location>
</feature>
<organism evidence="3 4">
    <name type="scientific">Caenorhabditis tropicalis</name>
    <dbReference type="NCBI Taxonomy" id="1561998"/>
    <lineage>
        <taxon>Eukaryota</taxon>
        <taxon>Metazoa</taxon>
        <taxon>Ecdysozoa</taxon>
        <taxon>Nematoda</taxon>
        <taxon>Chromadorea</taxon>
        <taxon>Rhabditida</taxon>
        <taxon>Rhabditina</taxon>
        <taxon>Rhabditomorpha</taxon>
        <taxon>Rhabditoidea</taxon>
        <taxon>Rhabditidae</taxon>
        <taxon>Peloderinae</taxon>
        <taxon>Caenorhabditis</taxon>
    </lineage>
</organism>
<reference evidence="4" key="1">
    <citation type="submission" date="2016-11" db="UniProtKB">
        <authorList>
            <consortium name="WormBaseParasite"/>
        </authorList>
    </citation>
    <scope>IDENTIFICATION</scope>
</reference>